<dbReference type="PANTHER" id="PTHR35678">
    <property type="entry name" value="PROTEIN STPG4"/>
    <property type="match status" value="1"/>
</dbReference>
<accession>A0A7M7RFB5</accession>
<dbReference type="GO" id="GO:0005634">
    <property type="term" value="C:nucleus"/>
    <property type="evidence" value="ECO:0007669"/>
    <property type="project" value="UniProtKB-SubCell"/>
</dbReference>
<keyword evidence="3" id="KW-0963">Cytoplasm</keyword>
<feature type="compositionally biased region" description="Polar residues" evidence="5">
    <location>
        <begin position="217"/>
        <end position="233"/>
    </location>
</feature>
<evidence type="ECO:0000256" key="3">
    <source>
        <dbReference type="ARBA" id="ARBA00022490"/>
    </source>
</evidence>
<dbReference type="FunCoup" id="A0A7M7RFB5">
    <property type="interactions" value="31"/>
</dbReference>
<dbReference type="GO" id="GO:1902110">
    <property type="term" value="P:positive regulation of mitochondrial membrane permeability involved in apoptotic process"/>
    <property type="evidence" value="ECO:0000318"/>
    <property type="project" value="GO_Central"/>
</dbReference>
<reference evidence="7" key="1">
    <citation type="submission" date="2015-02" db="EMBL/GenBank/DDBJ databases">
        <title>Genome sequencing for Strongylocentrotus purpuratus.</title>
        <authorList>
            <person name="Murali S."/>
            <person name="Liu Y."/>
            <person name="Vee V."/>
            <person name="English A."/>
            <person name="Wang M."/>
            <person name="Skinner E."/>
            <person name="Han Y."/>
            <person name="Muzny D.M."/>
            <person name="Worley K.C."/>
            <person name="Gibbs R.A."/>
        </authorList>
    </citation>
    <scope>NUCLEOTIDE SEQUENCE</scope>
</reference>
<comment type="subcellular location">
    <subcellularLocation>
        <location evidence="2">Cytoplasm</location>
    </subcellularLocation>
    <subcellularLocation>
        <location evidence="1">Nucleus</location>
    </subcellularLocation>
</comment>
<name>A0A7M7RFB5_STRPU</name>
<feature type="region of interest" description="Disordered" evidence="5">
    <location>
        <begin position="212"/>
        <end position="244"/>
    </location>
</feature>
<dbReference type="OMA" id="GQYENPI"/>
<evidence type="ECO:0000256" key="5">
    <source>
        <dbReference type="SAM" id="MobiDB-lite"/>
    </source>
</evidence>
<organism evidence="6 7">
    <name type="scientific">Strongylocentrotus purpuratus</name>
    <name type="common">Purple sea urchin</name>
    <dbReference type="NCBI Taxonomy" id="7668"/>
    <lineage>
        <taxon>Eukaryota</taxon>
        <taxon>Metazoa</taxon>
        <taxon>Echinodermata</taxon>
        <taxon>Eleutherozoa</taxon>
        <taxon>Echinozoa</taxon>
        <taxon>Echinoidea</taxon>
        <taxon>Euechinoidea</taxon>
        <taxon>Echinacea</taxon>
        <taxon>Camarodonta</taxon>
        <taxon>Echinidea</taxon>
        <taxon>Strongylocentrotidae</taxon>
        <taxon>Strongylocentrotus</taxon>
    </lineage>
</organism>
<dbReference type="Proteomes" id="UP000007110">
    <property type="component" value="Unassembled WGS sequence"/>
</dbReference>
<sequence length="342" mass="37689">MADCVQVLDPNYRRIAGSVRSGRLYKGQGVIAATSSIPSKYQTVVTNNADQRGFGATSKRFNHDMTLNENPGPGSYVEQNKPILVKPSFSKKGMGVGFVSKEKRAKRHKTTPGPGPAYALPSMLTTKKDFNNATATSSFHTPIAVPRDKESSLPAPNHYKVSDSTMKRHYGSQVQASFKSTSRRVDYNKIQSVAPAPCHYTINETLTKEAPKVPMSSFKSTSNREFIPNNTRNPGPGHYHPHESVEEATKTLFPKKHYLCISAPAMPLPPPLPDPGPGSYELVNYKGPAKHYMSGSVFVSSSSRWNGETQNTDFPGPATYRPQTHNKKQSFLYNAQTKWALP</sequence>
<dbReference type="PANTHER" id="PTHR35678:SF1">
    <property type="entry name" value="PROTEIN STPG4"/>
    <property type="match status" value="1"/>
</dbReference>
<dbReference type="CTD" id="90529"/>
<proteinExistence type="predicted"/>
<dbReference type="EnsemblMetazoa" id="XM_792609">
    <property type="protein sequence ID" value="XP_797702"/>
    <property type="gene ID" value="LOC593119"/>
</dbReference>
<evidence type="ECO:0000313" key="6">
    <source>
        <dbReference type="EnsemblMetazoa" id="XP_797702"/>
    </source>
</evidence>
<dbReference type="GeneID" id="593119"/>
<dbReference type="InParanoid" id="A0A7M7RFB5"/>
<evidence type="ECO:0008006" key="8">
    <source>
        <dbReference type="Google" id="ProtNLM"/>
    </source>
</evidence>
<dbReference type="GO" id="GO:0005739">
    <property type="term" value="C:mitochondrion"/>
    <property type="evidence" value="ECO:0007669"/>
    <property type="project" value="GOC"/>
</dbReference>
<protein>
    <recommendedName>
        <fullName evidence="8">O(6)-methylguanine-induced apoptosis 2</fullName>
    </recommendedName>
</protein>
<dbReference type="RefSeq" id="XP_797702.1">
    <property type="nucleotide sequence ID" value="XM_792609.5"/>
</dbReference>
<evidence type="ECO:0000256" key="1">
    <source>
        <dbReference type="ARBA" id="ARBA00004123"/>
    </source>
</evidence>
<evidence type="ECO:0000256" key="4">
    <source>
        <dbReference type="ARBA" id="ARBA00023242"/>
    </source>
</evidence>
<dbReference type="OrthoDB" id="186871at2759"/>
<reference evidence="6" key="2">
    <citation type="submission" date="2021-01" db="UniProtKB">
        <authorList>
            <consortium name="EnsemblMetazoa"/>
        </authorList>
    </citation>
    <scope>IDENTIFICATION</scope>
</reference>
<keyword evidence="7" id="KW-1185">Reference proteome</keyword>
<evidence type="ECO:0000313" key="7">
    <source>
        <dbReference type="Proteomes" id="UP000007110"/>
    </source>
</evidence>
<dbReference type="Pfam" id="PF07004">
    <property type="entry name" value="SHIPPO-rpt"/>
    <property type="match status" value="4"/>
</dbReference>
<keyword evidence="4" id="KW-0539">Nucleus</keyword>
<dbReference type="AlphaFoldDB" id="A0A7M7RFB5"/>
<dbReference type="InterPro" id="IPR010736">
    <property type="entry name" value="SHIPPO-rpt"/>
</dbReference>
<dbReference type="KEGG" id="spu:593119"/>
<evidence type="ECO:0000256" key="2">
    <source>
        <dbReference type="ARBA" id="ARBA00004496"/>
    </source>
</evidence>